<evidence type="ECO:0008006" key="4">
    <source>
        <dbReference type="Google" id="ProtNLM"/>
    </source>
</evidence>
<dbReference type="Pfam" id="PF11188">
    <property type="entry name" value="DUF2975"/>
    <property type="match status" value="1"/>
</dbReference>
<proteinExistence type="predicted"/>
<accession>A0A1D9NXC7</accession>
<protein>
    <recommendedName>
        <fullName evidence="4">DUF2975 domain-containing protein</fullName>
    </recommendedName>
</protein>
<dbReference type="RefSeq" id="WP_071174843.1">
    <property type="nucleotide sequence ID" value="NZ_CP017830.1"/>
</dbReference>
<keyword evidence="1" id="KW-0472">Membrane</keyword>
<dbReference type="KEGG" id="bhu:bhn_III069"/>
<dbReference type="EMBL" id="CP017830">
    <property type="protein sequence ID" value="AOZ95017.1"/>
    <property type="molecule type" value="Genomic_DNA"/>
</dbReference>
<evidence type="ECO:0000256" key="1">
    <source>
        <dbReference type="SAM" id="Phobius"/>
    </source>
</evidence>
<sequence length="158" mass="17839">MDSKLNNFVKAILDFCFYIGLVAVIAVPFLLKHAVQLALQVLGETTEYAAINDHYWYAVVSIMLVGIAALLILYELRKMMKTVIDDDCFVDANVKSLYRMGTYAFVVTVIKLLRCFVYFTPSAIVIAGVFLFAGLFSKVLARVFDKAVRYKQENDLTI</sequence>
<evidence type="ECO:0000313" key="2">
    <source>
        <dbReference type="EMBL" id="AOZ95017.1"/>
    </source>
</evidence>
<dbReference type="Proteomes" id="UP000179284">
    <property type="component" value="Chromosome II"/>
</dbReference>
<keyword evidence="1" id="KW-1133">Transmembrane helix</keyword>
<dbReference type="AlphaFoldDB" id="A0A1D9NXC7"/>
<organism evidence="2 3">
    <name type="scientific">Butyrivibrio hungatei</name>
    <dbReference type="NCBI Taxonomy" id="185008"/>
    <lineage>
        <taxon>Bacteria</taxon>
        <taxon>Bacillati</taxon>
        <taxon>Bacillota</taxon>
        <taxon>Clostridia</taxon>
        <taxon>Lachnospirales</taxon>
        <taxon>Lachnospiraceae</taxon>
        <taxon>Butyrivibrio</taxon>
    </lineage>
</organism>
<name>A0A1D9NXC7_9FIRM</name>
<keyword evidence="3" id="KW-1185">Reference proteome</keyword>
<keyword evidence="1" id="KW-0812">Transmembrane</keyword>
<gene>
    <name evidence="2" type="ORF">bhn_III069</name>
</gene>
<evidence type="ECO:0000313" key="3">
    <source>
        <dbReference type="Proteomes" id="UP000179284"/>
    </source>
</evidence>
<dbReference type="InterPro" id="IPR021354">
    <property type="entry name" value="DUF2975"/>
</dbReference>
<feature type="transmembrane region" description="Helical" evidence="1">
    <location>
        <begin position="55"/>
        <end position="76"/>
    </location>
</feature>
<reference evidence="3" key="1">
    <citation type="submission" date="2016-10" db="EMBL/GenBank/DDBJ databases">
        <title>The complete genome sequence of the rumen bacterium Butyrivibrio hungatei MB2003.</title>
        <authorList>
            <person name="Palevich N."/>
            <person name="Kelly W.J."/>
            <person name="Leahy S.C."/>
            <person name="Altermann E."/>
            <person name="Rakonjac J."/>
            <person name="Attwood G.T."/>
        </authorList>
    </citation>
    <scope>NUCLEOTIDE SEQUENCE [LARGE SCALE GENOMIC DNA]</scope>
    <source>
        <strain evidence="3">MB2003</strain>
    </source>
</reference>
<feature type="transmembrane region" description="Helical" evidence="1">
    <location>
        <begin position="12"/>
        <end position="35"/>
    </location>
</feature>
<dbReference type="OrthoDB" id="9791568at2"/>
<feature type="transmembrane region" description="Helical" evidence="1">
    <location>
        <begin position="97"/>
        <end position="119"/>
    </location>
</feature>
<feature type="transmembrane region" description="Helical" evidence="1">
    <location>
        <begin position="125"/>
        <end position="144"/>
    </location>
</feature>